<evidence type="ECO:0000313" key="5">
    <source>
        <dbReference type="Proteomes" id="UP000198639"/>
    </source>
</evidence>
<dbReference type="STRING" id="1164594.SAMN05216204_10449"/>
<dbReference type="Pfam" id="PF07007">
    <property type="entry name" value="LprI"/>
    <property type="match status" value="1"/>
</dbReference>
<accession>A0A1I1GQM9</accession>
<evidence type="ECO:0000313" key="4">
    <source>
        <dbReference type="EMBL" id="SFC14089.1"/>
    </source>
</evidence>
<proteinExistence type="predicted"/>
<reference evidence="5" key="1">
    <citation type="submission" date="2016-10" db="EMBL/GenBank/DDBJ databases">
        <authorList>
            <person name="Varghese N."/>
            <person name="Submissions S."/>
        </authorList>
    </citation>
    <scope>NUCLEOTIDE SEQUENCE [LARGE SCALE GENOMIC DNA]</scope>
    <source>
        <strain evidence="5">CGMCC 1.12041</strain>
    </source>
</reference>
<feature type="domain" description="Lysozyme inhibitor LprI-like N-terminal" evidence="3">
    <location>
        <begin position="188"/>
        <end position="254"/>
    </location>
</feature>
<keyword evidence="5" id="KW-1185">Reference proteome</keyword>
<evidence type="ECO:0000256" key="1">
    <source>
        <dbReference type="SAM" id="MobiDB-lite"/>
    </source>
</evidence>
<feature type="region of interest" description="Disordered" evidence="1">
    <location>
        <begin position="270"/>
        <end position="291"/>
    </location>
</feature>
<gene>
    <name evidence="4" type="ORF">SAMN05216204_10449</name>
</gene>
<protein>
    <recommendedName>
        <fullName evidence="3">Lysozyme inhibitor LprI-like N-terminal domain-containing protein</fullName>
    </recommendedName>
</protein>
<dbReference type="Proteomes" id="UP000198639">
    <property type="component" value="Unassembled WGS sequence"/>
</dbReference>
<evidence type="ECO:0000259" key="3">
    <source>
        <dbReference type="Pfam" id="PF07007"/>
    </source>
</evidence>
<dbReference type="Gene3D" id="1.20.1270.180">
    <property type="match status" value="1"/>
</dbReference>
<feature type="signal peptide" evidence="2">
    <location>
        <begin position="1"/>
        <end position="21"/>
    </location>
</feature>
<dbReference type="InterPro" id="IPR052755">
    <property type="entry name" value="Lysozyme_Inhibitor_LprI"/>
</dbReference>
<dbReference type="EMBL" id="FOLD01000004">
    <property type="protein sequence ID" value="SFC14089.1"/>
    <property type="molecule type" value="Genomic_DNA"/>
</dbReference>
<dbReference type="RefSeq" id="WP_218147565.1">
    <property type="nucleotide sequence ID" value="NZ_FOLD01000004.1"/>
</dbReference>
<feature type="chain" id="PRO_5011583264" description="Lysozyme inhibitor LprI-like N-terminal domain-containing protein" evidence="2">
    <location>
        <begin position="22"/>
        <end position="291"/>
    </location>
</feature>
<keyword evidence="2" id="KW-0732">Signal</keyword>
<name>A0A1I1GQM9_9BURK</name>
<dbReference type="InterPro" id="IPR009739">
    <property type="entry name" value="LprI-like_N"/>
</dbReference>
<dbReference type="GO" id="GO:0005576">
    <property type="term" value="C:extracellular region"/>
    <property type="evidence" value="ECO:0007669"/>
    <property type="project" value="TreeGrafter"/>
</dbReference>
<sequence>MTDVKQILALALLAASAAAGAAPASHPSAWVLAYAGKSTNSFIWDKRARALVQSRVPAALARDVLAGLGAPPGPVLVEAGRYMAASACVHHYCPDKGFFWIDSRTGAGLGAYFAEAGSVLRLGSNAVDAQRIPAPAQQALVAWLGEYGLRPETVSFVSRSGRPTPLPPAPFVPRSYFQAPRGGPSFDCGKAATSVEQAICADAALSRHDLELARLVREVRHGHATLDARAELLALQRRWLRERDARCGQPAGQAACIGAQYRAQHERISNWVPSGAAREPVNTPKNDPMHM</sequence>
<organism evidence="4 5">
    <name type="scientific">Massilia yuzhufengensis</name>
    <dbReference type="NCBI Taxonomy" id="1164594"/>
    <lineage>
        <taxon>Bacteria</taxon>
        <taxon>Pseudomonadati</taxon>
        <taxon>Pseudomonadota</taxon>
        <taxon>Betaproteobacteria</taxon>
        <taxon>Burkholderiales</taxon>
        <taxon>Oxalobacteraceae</taxon>
        <taxon>Telluria group</taxon>
        <taxon>Massilia</taxon>
    </lineage>
</organism>
<dbReference type="PANTHER" id="PTHR37549:SF1">
    <property type="entry name" value="LIPOPROTEIN LPRI"/>
    <property type="match status" value="1"/>
</dbReference>
<dbReference type="PANTHER" id="PTHR37549">
    <property type="entry name" value="LIPOPROTEIN LPRI"/>
    <property type="match status" value="1"/>
</dbReference>
<dbReference type="AlphaFoldDB" id="A0A1I1GQM9"/>
<evidence type="ECO:0000256" key="2">
    <source>
        <dbReference type="SAM" id="SignalP"/>
    </source>
</evidence>